<proteinExistence type="inferred from homology"/>
<comment type="similarity">
    <text evidence="1">Belongs to the glycosyl hydrolase 13 family.</text>
</comment>
<dbReference type="InterPro" id="IPR045857">
    <property type="entry name" value="O16G_dom_2"/>
</dbReference>
<accession>A0ABS7BN11</accession>
<name>A0ABS7BN11_9SPHN</name>
<dbReference type="Gene3D" id="3.90.400.10">
    <property type="entry name" value="Oligo-1,6-glucosidase, Domain 2"/>
    <property type="match status" value="1"/>
</dbReference>
<evidence type="ECO:0000256" key="1">
    <source>
        <dbReference type="ARBA" id="ARBA00008061"/>
    </source>
</evidence>
<dbReference type="InterPro" id="IPR017853">
    <property type="entry name" value="GH"/>
</dbReference>
<evidence type="ECO:0000313" key="5">
    <source>
        <dbReference type="Proteomes" id="UP000759103"/>
    </source>
</evidence>
<dbReference type="SUPFAM" id="SSF51011">
    <property type="entry name" value="Glycosyl hydrolase domain"/>
    <property type="match status" value="1"/>
</dbReference>
<dbReference type="RefSeq" id="WP_219748408.1">
    <property type="nucleotide sequence ID" value="NZ_JAHXZN010000002.1"/>
</dbReference>
<dbReference type="InterPro" id="IPR006047">
    <property type="entry name" value="GH13_cat_dom"/>
</dbReference>
<evidence type="ECO:0000259" key="3">
    <source>
        <dbReference type="SMART" id="SM00642"/>
    </source>
</evidence>
<sequence>MTDPWWKGAAVYQIYPRSFADANGDGVGDLRGITAHLDHVASLGVDAIWISPFYTSPMRDFGYDVADYCDVDPTFGTLADFDALVARAHALGLKVITDQVWSHTSDQHYWFRQSRQRRDGDKHDWYVWADAKQDGSPPNNWQSVFGGPAWTWDARRQQYYLHTFLREQPQLNVREPAVQEALLAVGRFWLERGVDGFRLDAINHAMGSAALTDNPPAPPSNKPRTRSFDFQLKQHSQDQPDMLPFVERIRALTDEYPDRFTVAEIGGEESDWVRKDYTAPRRLDTAYGFDFLYAEQLTPALVRAALAQWPGAAGEGWPSWAFENHDAPRAVSRWALPEHRDAFARAKMVLLAGLRGNIFLYQGEELGLTQVAVPFELLQDPEAIANWPLTLSRDGARTPMPWQAEGAGHGFTAGTPWLPFGADHGALAVDAQEADAGSLLHWTRRLLALRRAHAALRVGTIAFVDLGPGVVAFERASGDERLLCVVNLTPEPRALALPDGVTLVASGVSGASFEGYGALLALRAPAEAAAGPAPGWGDEEAPVGSSTTAPADAGAQLGDARASRTPPATGLRPTPEHAGGEGRETSSTTAPADAGAELGGVSASRVPLATGLRRSPGWSELGGRSSPLAQNVVDADPTAGTGADATADATALAAPRA</sequence>
<feature type="compositionally biased region" description="Basic and acidic residues" evidence="2">
    <location>
        <begin position="574"/>
        <end position="584"/>
    </location>
</feature>
<dbReference type="Gene3D" id="3.20.20.80">
    <property type="entry name" value="Glycosidases"/>
    <property type="match status" value="2"/>
</dbReference>
<dbReference type="SUPFAM" id="SSF51445">
    <property type="entry name" value="(Trans)glycosidases"/>
    <property type="match status" value="1"/>
</dbReference>
<dbReference type="SMART" id="SM00642">
    <property type="entry name" value="Aamy"/>
    <property type="match status" value="1"/>
</dbReference>
<dbReference type="PANTHER" id="PTHR10357:SF179">
    <property type="entry name" value="NEUTRAL AND BASIC AMINO ACID TRANSPORT PROTEIN RBAT"/>
    <property type="match status" value="1"/>
</dbReference>
<keyword evidence="5" id="KW-1185">Reference proteome</keyword>
<evidence type="ECO:0000313" key="4">
    <source>
        <dbReference type="EMBL" id="MBW6530999.1"/>
    </source>
</evidence>
<dbReference type="Proteomes" id="UP000759103">
    <property type="component" value="Unassembled WGS sequence"/>
</dbReference>
<dbReference type="EMBL" id="JAHXZN010000002">
    <property type="protein sequence ID" value="MBW6530999.1"/>
    <property type="molecule type" value="Genomic_DNA"/>
</dbReference>
<reference evidence="4 5" key="1">
    <citation type="submission" date="2021-07" db="EMBL/GenBank/DDBJ databases">
        <title>Sphingomonas sp.</title>
        <authorList>
            <person name="Feng G."/>
            <person name="Li J."/>
            <person name="Pan M."/>
        </authorList>
    </citation>
    <scope>NUCLEOTIDE SEQUENCE [LARGE SCALE GENOMIC DNA]</scope>
    <source>
        <strain evidence="4 5">RRHST34</strain>
    </source>
</reference>
<dbReference type="InterPro" id="IPR013780">
    <property type="entry name" value="Glyco_hydro_b"/>
</dbReference>
<evidence type="ECO:0000256" key="2">
    <source>
        <dbReference type="SAM" id="MobiDB-lite"/>
    </source>
</evidence>
<gene>
    <name evidence="4" type="ORF">KZ820_09665</name>
</gene>
<dbReference type="Gene3D" id="2.60.40.1180">
    <property type="entry name" value="Golgi alpha-mannosidase II"/>
    <property type="match status" value="1"/>
</dbReference>
<feature type="domain" description="Glycosyl hydrolase family 13 catalytic" evidence="3">
    <location>
        <begin position="13"/>
        <end position="397"/>
    </location>
</feature>
<feature type="region of interest" description="Disordered" evidence="2">
    <location>
        <begin position="529"/>
        <end position="644"/>
    </location>
</feature>
<dbReference type="CDD" id="cd11330">
    <property type="entry name" value="AmyAc_OligoGlu"/>
    <property type="match status" value="1"/>
</dbReference>
<feature type="compositionally biased region" description="Low complexity" evidence="2">
    <location>
        <begin position="634"/>
        <end position="644"/>
    </location>
</feature>
<dbReference type="PANTHER" id="PTHR10357">
    <property type="entry name" value="ALPHA-AMYLASE FAMILY MEMBER"/>
    <property type="match status" value="1"/>
</dbReference>
<dbReference type="Pfam" id="PF00128">
    <property type="entry name" value="Alpha-amylase"/>
    <property type="match status" value="1"/>
</dbReference>
<comment type="caution">
    <text evidence="4">The sequence shown here is derived from an EMBL/GenBank/DDBJ whole genome shotgun (WGS) entry which is preliminary data.</text>
</comment>
<protein>
    <submittedName>
        <fullName evidence="4">Alpha-glucosidase family protein</fullName>
    </submittedName>
</protein>
<organism evidence="4 5">
    <name type="scientific">Sphingomonas citri</name>
    <dbReference type="NCBI Taxonomy" id="2862499"/>
    <lineage>
        <taxon>Bacteria</taxon>
        <taxon>Pseudomonadati</taxon>
        <taxon>Pseudomonadota</taxon>
        <taxon>Alphaproteobacteria</taxon>
        <taxon>Sphingomonadales</taxon>
        <taxon>Sphingomonadaceae</taxon>
        <taxon>Sphingomonas</taxon>
    </lineage>
</organism>